<evidence type="ECO:0000256" key="1">
    <source>
        <dbReference type="ARBA" id="ARBA00005209"/>
    </source>
</evidence>
<dbReference type="InterPro" id="IPR035584">
    <property type="entry name" value="PurF_N"/>
</dbReference>
<protein>
    <recommendedName>
        <fullName evidence="7">Amidophosphoribosyltransferase</fullName>
        <shortName evidence="7">ATase</shortName>
        <ecNumber evidence="7">2.4.2.14</ecNumber>
    </recommendedName>
    <alternativeName>
        <fullName evidence="7">Glutamine phosphoribosylpyrophosphate amidotransferase</fullName>
        <shortName evidence="7">GPATase</shortName>
    </alternativeName>
</protein>
<gene>
    <name evidence="7 11" type="primary">purF</name>
    <name evidence="11" type="ORF">ACFFJ6_22730</name>
</gene>
<evidence type="ECO:0000313" key="11">
    <source>
        <dbReference type="EMBL" id="MFC0243319.1"/>
    </source>
</evidence>
<comment type="pathway">
    <text evidence="1 7 8">Purine metabolism; IMP biosynthesis via de novo pathway; N(1)-(5-phospho-D-ribosyl)glycinamide from 5-phospho-alpha-D-ribose 1-diphosphate: step 1/2.</text>
</comment>
<dbReference type="EMBL" id="JBHLWM010000008">
    <property type="protein sequence ID" value="MFC0243319.1"/>
    <property type="molecule type" value="Genomic_DNA"/>
</dbReference>
<comment type="catalytic activity">
    <reaction evidence="7 8">
        <text>5-phospho-beta-D-ribosylamine + L-glutamate + diphosphate = 5-phospho-alpha-D-ribose 1-diphosphate + L-glutamine + H2O</text>
        <dbReference type="Rhea" id="RHEA:14905"/>
        <dbReference type="ChEBI" id="CHEBI:15377"/>
        <dbReference type="ChEBI" id="CHEBI:29985"/>
        <dbReference type="ChEBI" id="CHEBI:33019"/>
        <dbReference type="ChEBI" id="CHEBI:58017"/>
        <dbReference type="ChEBI" id="CHEBI:58359"/>
        <dbReference type="ChEBI" id="CHEBI:58681"/>
        <dbReference type="EC" id="2.4.2.14"/>
    </reaction>
</comment>
<dbReference type="InterPro" id="IPR029055">
    <property type="entry name" value="Ntn_hydrolases_N"/>
</dbReference>
<feature type="active site" description="Nucleophile" evidence="7">
    <location>
        <position position="43"/>
    </location>
</feature>
<feature type="compositionally biased region" description="Basic and acidic residues" evidence="9">
    <location>
        <begin position="16"/>
        <end position="29"/>
    </location>
</feature>
<evidence type="ECO:0000256" key="3">
    <source>
        <dbReference type="ARBA" id="ARBA00022676"/>
    </source>
</evidence>
<feature type="compositionally biased region" description="Polar residues" evidence="9">
    <location>
        <begin position="493"/>
        <end position="504"/>
    </location>
</feature>
<feature type="binding site" evidence="7">
    <location>
        <position position="387"/>
    </location>
    <ligand>
        <name>Mg(2+)</name>
        <dbReference type="ChEBI" id="CHEBI:18420"/>
    </ligand>
</feature>
<evidence type="ECO:0000256" key="2">
    <source>
        <dbReference type="ARBA" id="ARBA00010138"/>
    </source>
</evidence>
<reference evidence="11 12" key="1">
    <citation type="submission" date="2024-09" db="EMBL/GenBank/DDBJ databases">
        <authorList>
            <person name="Sun Q."/>
            <person name="Mori K."/>
        </authorList>
    </citation>
    <scope>NUCLEOTIDE SEQUENCE [LARGE SCALE GENOMIC DNA]</scope>
    <source>
        <strain evidence="11 12">KCTC 23279</strain>
    </source>
</reference>
<keyword evidence="7" id="KW-0479">Metal-binding</keyword>
<evidence type="ECO:0000256" key="8">
    <source>
        <dbReference type="PIRNR" id="PIRNR000485"/>
    </source>
</evidence>
<comment type="function">
    <text evidence="7">Catalyzes the formation of phosphoribosylamine from phosphoribosylpyrophosphate (PRPP) and glutamine.</text>
</comment>
<comment type="cofactor">
    <cofactor evidence="7">
        <name>Mg(2+)</name>
        <dbReference type="ChEBI" id="CHEBI:18420"/>
    </cofactor>
    <text evidence="7">Binds 1 Mg(2+) ion per subunit.</text>
</comment>
<dbReference type="HAMAP" id="MF_01931">
    <property type="entry name" value="PurF"/>
    <property type="match status" value="1"/>
</dbReference>
<dbReference type="PIRSF" id="PIRSF000485">
    <property type="entry name" value="Amd_phspho_trans"/>
    <property type="match status" value="1"/>
</dbReference>
<keyword evidence="4 7" id="KW-0808">Transferase</keyword>
<comment type="caution">
    <text evidence="11">The sequence shown here is derived from an EMBL/GenBank/DDBJ whole genome shotgun (WGS) entry which is preliminary data.</text>
</comment>
<dbReference type="CDD" id="cd00715">
    <property type="entry name" value="GPATase_N"/>
    <property type="match status" value="1"/>
</dbReference>
<sequence length="512" mass="55601">MHAQSPSDDAATPASDARDPQTPDHHVPDDVFDTDGDTLREECGVFGIFGHPDAAAITALGLHALQHRGQEAAGIVSYDHGRFHSERRLGLVGDTFSRADVIARLPGNLAVGHVRYSTTGETILRNVQPLFAELNAGGFAVGHNGNLTNGLTLRRELVQSGAIMQSTTDTEVILHLVAQSKRGRFIDRFIEALRAIEGAYSLVALTNKKLIGARDPLGIRPLVLGELDGCPILASETCALDIIGAKYVRDVEPGEIIVFDEQGAQSHKPFPPQPPRPCIFEYIYFARPDSIVGGRSVYDVRKAFGAQLARESHLEADVVVPVPDSGVPAAIGYSRESGVPFELGIIRNHYVGRTFIQPTQSVRELGVRMKHSANRAAIEGKRIVLIDDSLVRGTTSKKIVKMMRDAGAREVHFRIASPPITHPDYYGIDTPDRAGLLAATHSLEEMRELIGADSLAFLSVDGIYRAMGEPGRDPAMPKFTDHCFTGEYPTPLTDMNQTETSPRQLSLLAEAS</sequence>
<feature type="domain" description="Glutamine amidotransferase type-2" evidence="10">
    <location>
        <begin position="43"/>
        <end position="262"/>
    </location>
</feature>
<evidence type="ECO:0000259" key="10">
    <source>
        <dbReference type="PROSITE" id="PS51278"/>
    </source>
</evidence>
<comment type="similarity">
    <text evidence="2 7 8">In the C-terminal section; belongs to the purine/pyrimidine phosphoribosyltransferase family.</text>
</comment>
<dbReference type="InterPro" id="IPR029057">
    <property type="entry name" value="PRTase-like"/>
</dbReference>
<keyword evidence="5 7" id="KW-0658">Purine biosynthesis</keyword>
<feature type="region of interest" description="Disordered" evidence="9">
    <location>
        <begin position="1"/>
        <end position="34"/>
    </location>
</feature>
<keyword evidence="6 7" id="KW-0315">Glutamine amidotransferase</keyword>
<dbReference type="PROSITE" id="PS51278">
    <property type="entry name" value="GATASE_TYPE_2"/>
    <property type="match status" value="1"/>
</dbReference>
<evidence type="ECO:0000256" key="4">
    <source>
        <dbReference type="ARBA" id="ARBA00022679"/>
    </source>
</evidence>
<dbReference type="NCBIfam" id="TIGR01134">
    <property type="entry name" value="purF"/>
    <property type="match status" value="1"/>
</dbReference>
<dbReference type="InterPro" id="IPR017932">
    <property type="entry name" value="GATase_2_dom"/>
</dbReference>
<keyword evidence="7" id="KW-0460">Magnesium</keyword>
<feature type="binding site" evidence="7">
    <location>
        <position position="388"/>
    </location>
    <ligand>
        <name>Mg(2+)</name>
        <dbReference type="ChEBI" id="CHEBI:18420"/>
    </ligand>
</feature>
<evidence type="ECO:0000256" key="5">
    <source>
        <dbReference type="ARBA" id="ARBA00022755"/>
    </source>
</evidence>
<accession>A0ABV6EYK6</accession>
<feature type="binding site" evidence="7">
    <location>
        <position position="325"/>
    </location>
    <ligand>
        <name>Mg(2+)</name>
        <dbReference type="ChEBI" id="CHEBI:18420"/>
    </ligand>
</feature>
<keyword evidence="12" id="KW-1185">Reference proteome</keyword>
<evidence type="ECO:0000256" key="6">
    <source>
        <dbReference type="ARBA" id="ARBA00022962"/>
    </source>
</evidence>
<comment type="caution">
    <text evidence="7">Lacks conserved residue(s) required for the propagation of feature annotation.</text>
</comment>
<feature type="compositionally biased region" description="Low complexity" evidence="9">
    <location>
        <begin position="1"/>
        <end position="15"/>
    </location>
</feature>
<organism evidence="11 12">
    <name type="scientific">Rhodopseudomonas telluris</name>
    <dbReference type="NCBI Taxonomy" id="644215"/>
    <lineage>
        <taxon>Bacteria</taxon>
        <taxon>Pseudomonadati</taxon>
        <taxon>Pseudomonadota</taxon>
        <taxon>Alphaproteobacteria</taxon>
        <taxon>Hyphomicrobiales</taxon>
        <taxon>Nitrobacteraceae</taxon>
        <taxon>Rhodopseudomonas</taxon>
    </lineage>
</organism>
<evidence type="ECO:0000256" key="7">
    <source>
        <dbReference type="HAMAP-Rule" id="MF_01931"/>
    </source>
</evidence>
<dbReference type="InterPro" id="IPR000836">
    <property type="entry name" value="PRTase_dom"/>
</dbReference>
<evidence type="ECO:0000313" key="12">
    <source>
        <dbReference type="Proteomes" id="UP001589775"/>
    </source>
</evidence>
<dbReference type="CDD" id="cd06223">
    <property type="entry name" value="PRTases_typeI"/>
    <property type="match status" value="1"/>
</dbReference>
<proteinExistence type="inferred from homology"/>
<dbReference type="SUPFAM" id="SSF53271">
    <property type="entry name" value="PRTase-like"/>
    <property type="match status" value="1"/>
</dbReference>
<dbReference type="SUPFAM" id="SSF56235">
    <property type="entry name" value="N-terminal nucleophile aminohydrolases (Ntn hydrolases)"/>
    <property type="match status" value="1"/>
</dbReference>
<dbReference type="Pfam" id="PF13537">
    <property type="entry name" value="GATase_7"/>
    <property type="match status" value="1"/>
</dbReference>
<keyword evidence="3 7" id="KW-0328">Glycosyltransferase</keyword>
<dbReference type="Pfam" id="PF00156">
    <property type="entry name" value="Pribosyltran"/>
    <property type="match status" value="1"/>
</dbReference>
<dbReference type="GO" id="GO:0004044">
    <property type="term" value="F:amidophosphoribosyltransferase activity"/>
    <property type="evidence" value="ECO:0007669"/>
    <property type="project" value="UniProtKB-EC"/>
</dbReference>
<dbReference type="PANTHER" id="PTHR11907">
    <property type="entry name" value="AMIDOPHOSPHORIBOSYLTRANSFERASE"/>
    <property type="match status" value="1"/>
</dbReference>
<evidence type="ECO:0000256" key="9">
    <source>
        <dbReference type="SAM" id="MobiDB-lite"/>
    </source>
</evidence>
<name>A0ABV6EYK6_9BRAD</name>
<dbReference type="RefSeq" id="WP_378392093.1">
    <property type="nucleotide sequence ID" value="NZ_JBHLWM010000008.1"/>
</dbReference>
<dbReference type="Gene3D" id="3.60.20.10">
    <property type="entry name" value="Glutamine Phosphoribosylpyrophosphate, subunit 1, domain 1"/>
    <property type="match status" value="1"/>
</dbReference>
<feature type="region of interest" description="Disordered" evidence="9">
    <location>
        <begin position="489"/>
        <end position="512"/>
    </location>
</feature>
<dbReference type="InterPro" id="IPR005854">
    <property type="entry name" value="PurF"/>
</dbReference>
<dbReference type="Gene3D" id="3.40.50.2020">
    <property type="match status" value="1"/>
</dbReference>
<dbReference type="Proteomes" id="UP001589775">
    <property type="component" value="Unassembled WGS sequence"/>
</dbReference>
<dbReference type="EC" id="2.4.2.14" evidence="7"/>